<evidence type="ECO:0000256" key="1">
    <source>
        <dbReference type="SAM" id="Coils"/>
    </source>
</evidence>
<feature type="coiled-coil region" evidence="1">
    <location>
        <begin position="40"/>
        <end position="74"/>
    </location>
</feature>
<accession>A0A176RT59</accession>
<comment type="caution">
    <text evidence="3">The sequence shown here is derived from an EMBL/GenBank/DDBJ whole genome shotgun (WGS) entry which is preliminary data.</text>
</comment>
<feature type="signal peptide" evidence="2">
    <location>
        <begin position="1"/>
        <end position="23"/>
    </location>
</feature>
<sequence>MMKKRIKLKTALLLAAATNMTYASESCFPPKSGQTPLDVLECFQKQIQALQTENQQLRQDNTALTERVTKLEDSVTGSNRLLTFSSFVELDKKAVIKPGEEWTAPTGYSTFRRGQFRIALWVNVAGHVDKTQSTTVNVYHYGPGYPLEVKWQKDPQIANWKISGRNWGDHYVDLNIS</sequence>
<protein>
    <submittedName>
        <fullName evidence="3">Secreted protein</fullName>
    </submittedName>
</protein>
<evidence type="ECO:0000313" key="4">
    <source>
        <dbReference type="Proteomes" id="UP000076962"/>
    </source>
</evidence>
<dbReference type="AlphaFoldDB" id="A0A176RT59"/>
<feature type="chain" id="PRO_5008048910" evidence="2">
    <location>
        <begin position="24"/>
        <end position="177"/>
    </location>
</feature>
<name>A0A176RT59_9GAMM</name>
<proteinExistence type="predicted"/>
<organism evidence="3 4">
    <name type="scientific">Candidatus Thiomargarita nelsonii</name>
    <dbReference type="NCBI Taxonomy" id="1003181"/>
    <lineage>
        <taxon>Bacteria</taxon>
        <taxon>Pseudomonadati</taxon>
        <taxon>Pseudomonadota</taxon>
        <taxon>Gammaproteobacteria</taxon>
        <taxon>Thiotrichales</taxon>
        <taxon>Thiotrichaceae</taxon>
        <taxon>Thiomargarita</taxon>
    </lineage>
</organism>
<keyword evidence="2" id="KW-0732">Signal</keyword>
<keyword evidence="1" id="KW-0175">Coiled coil</keyword>
<dbReference type="Proteomes" id="UP000076962">
    <property type="component" value="Unassembled WGS sequence"/>
</dbReference>
<keyword evidence="4" id="KW-1185">Reference proteome</keyword>
<dbReference type="EMBL" id="LUTY01003021">
    <property type="protein sequence ID" value="OAD18930.1"/>
    <property type="molecule type" value="Genomic_DNA"/>
</dbReference>
<feature type="non-terminal residue" evidence="3">
    <location>
        <position position="177"/>
    </location>
</feature>
<evidence type="ECO:0000313" key="3">
    <source>
        <dbReference type="EMBL" id="OAD18930.1"/>
    </source>
</evidence>
<reference evidence="3 4" key="1">
    <citation type="submission" date="2016-05" db="EMBL/GenBank/DDBJ databases">
        <title>Single-cell genome of chain-forming Candidatus Thiomargarita nelsonii and comparison to other large sulfur-oxidizing bacteria.</title>
        <authorList>
            <person name="Winkel M."/>
            <person name="Salman V."/>
            <person name="Woyke T."/>
            <person name="Schulz-Vogt H."/>
            <person name="Richter M."/>
            <person name="Flood B."/>
            <person name="Bailey J."/>
            <person name="Amann R."/>
            <person name="Mussmann M."/>
        </authorList>
    </citation>
    <scope>NUCLEOTIDE SEQUENCE [LARGE SCALE GENOMIC DNA]</scope>
    <source>
        <strain evidence="3 4">THI036</strain>
    </source>
</reference>
<gene>
    <name evidence="3" type="ORF">THIOM_005459</name>
</gene>
<evidence type="ECO:0000256" key="2">
    <source>
        <dbReference type="SAM" id="SignalP"/>
    </source>
</evidence>